<sequence>MEFDHRMVNRYKQRSAEAIFAKVGRHAYCFGFIDGAVCRICRSARHQRQANNEHKKLHAIKF</sequence>
<keyword evidence="2" id="KW-1185">Reference proteome</keyword>
<evidence type="ECO:0000313" key="1">
    <source>
        <dbReference type="EMBL" id="KAF4039252.1"/>
    </source>
</evidence>
<name>A0A833S311_PHYIN</name>
<proteinExistence type="predicted"/>
<reference evidence="1" key="1">
    <citation type="submission" date="2020-04" db="EMBL/GenBank/DDBJ databases">
        <title>Hybrid Assembly of Korean Phytophthora infestans isolates.</title>
        <authorList>
            <person name="Prokchorchik M."/>
            <person name="Lee Y."/>
            <person name="Seo J."/>
            <person name="Cho J.-H."/>
            <person name="Park Y.-E."/>
            <person name="Jang D.-C."/>
            <person name="Im J.-S."/>
            <person name="Choi J.-G."/>
            <person name="Park H.-J."/>
            <person name="Lee G.-B."/>
            <person name="Lee Y.-G."/>
            <person name="Hong S.-Y."/>
            <person name="Cho K."/>
            <person name="Sohn K.H."/>
        </authorList>
    </citation>
    <scope>NUCLEOTIDE SEQUENCE</scope>
    <source>
        <strain evidence="1">KR_1_A1</strain>
    </source>
</reference>
<organism evidence="1 2">
    <name type="scientific">Phytophthora infestans</name>
    <name type="common">Potato late blight agent</name>
    <name type="synonym">Botrytis infestans</name>
    <dbReference type="NCBI Taxonomy" id="4787"/>
    <lineage>
        <taxon>Eukaryota</taxon>
        <taxon>Sar</taxon>
        <taxon>Stramenopiles</taxon>
        <taxon>Oomycota</taxon>
        <taxon>Peronosporomycetes</taxon>
        <taxon>Peronosporales</taxon>
        <taxon>Peronosporaceae</taxon>
        <taxon>Phytophthora</taxon>
    </lineage>
</organism>
<dbReference type="EMBL" id="WSZM01000180">
    <property type="protein sequence ID" value="KAF4039252.1"/>
    <property type="molecule type" value="Genomic_DNA"/>
</dbReference>
<evidence type="ECO:0000313" key="2">
    <source>
        <dbReference type="Proteomes" id="UP000602510"/>
    </source>
</evidence>
<accession>A0A833S311</accession>
<comment type="caution">
    <text evidence="1">The sequence shown here is derived from an EMBL/GenBank/DDBJ whole genome shotgun (WGS) entry which is preliminary data.</text>
</comment>
<gene>
    <name evidence="1" type="ORF">GN244_ATG08685</name>
</gene>
<dbReference type="AlphaFoldDB" id="A0A833S311"/>
<protein>
    <submittedName>
        <fullName evidence="1">Putative DDE Tnp4 domain-containing protein</fullName>
    </submittedName>
</protein>
<dbReference type="Proteomes" id="UP000602510">
    <property type="component" value="Unassembled WGS sequence"/>
</dbReference>